<organism evidence="1 2">
    <name type="scientific">Papaver atlanticum</name>
    <dbReference type="NCBI Taxonomy" id="357466"/>
    <lineage>
        <taxon>Eukaryota</taxon>
        <taxon>Viridiplantae</taxon>
        <taxon>Streptophyta</taxon>
        <taxon>Embryophyta</taxon>
        <taxon>Tracheophyta</taxon>
        <taxon>Spermatophyta</taxon>
        <taxon>Magnoliopsida</taxon>
        <taxon>Ranunculales</taxon>
        <taxon>Papaveraceae</taxon>
        <taxon>Papaveroideae</taxon>
        <taxon>Papaver</taxon>
    </lineage>
</organism>
<dbReference type="PANTHER" id="PTHR34563:SF9">
    <property type="entry name" value="MADS-BOX DOMAIN-CONTAINING PROTEIN"/>
    <property type="match status" value="1"/>
</dbReference>
<evidence type="ECO:0000313" key="2">
    <source>
        <dbReference type="Proteomes" id="UP001202328"/>
    </source>
</evidence>
<gene>
    <name evidence="1" type="ORF">MKW98_017325</name>
</gene>
<comment type="caution">
    <text evidence="1">The sequence shown here is derived from an EMBL/GenBank/DDBJ whole genome shotgun (WGS) entry which is preliminary data.</text>
</comment>
<evidence type="ECO:0000313" key="1">
    <source>
        <dbReference type="EMBL" id="KAI3918877.1"/>
    </source>
</evidence>
<reference evidence="1" key="1">
    <citation type="submission" date="2022-04" db="EMBL/GenBank/DDBJ databases">
        <title>A functionally conserved STORR gene fusion in Papaver species that diverged 16.8 million years ago.</title>
        <authorList>
            <person name="Catania T."/>
        </authorList>
    </citation>
    <scope>NUCLEOTIDE SEQUENCE</scope>
    <source>
        <strain evidence="1">S-188037</strain>
    </source>
</reference>
<sequence>SPTVYHHSGFVKMMGLERFVVTIKSKLKGLKSGSSSSSSKHNYNHKAVASANYYDKIDKSESMRIEISSRKAQKLIQKTLKIADSPINKTYAF</sequence>
<name>A0AAD4XHW1_9MAGN</name>
<dbReference type="Proteomes" id="UP001202328">
    <property type="component" value="Unassembled WGS sequence"/>
</dbReference>
<feature type="non-terminal residue" evidence="1">
    <location>
        <position position="1"/>
    </location>
</feature>
<protein>
    <submittedName>
        <fullName evidence="1">Uncharacterized protein</fullName>
    </submittedName>
</protein>
<keyword evidence="2" id="KW-1185">Reference proteome</keyword>
<dbReference type="EMBL" id="JAJJMB010008951">
    <property type="protein sequence ID" value="KAI3918877.1"/>
    <property type="molecule type" value="Genomic_DNA"/>
</dbReference>
<dbReference type="AlphaFoldDB" id="A0AAD4XHW1"/>
<proteinExistence type="predicted"/>
<accession>A0AAD4XHW1</accession>
<dbReference type="PANTHER" id="PTHR34563">
    <property type="entry name" value="BNACNNG33880D PROTEIN"/>
    <property type="match status" value="1"/>
</dbReference>